<accession>A0A6L7G972</accession>
<evidence type="ECO:0000313" key="5">
    <source>
        <dbReference type="EMBL" id="MXN19946.1"/>
    </source>
</evidence>
<organism evidence="5 6">
    <name type="scientific">Pseudooceanicola albus</name>
    <dbReference type="NCBI Taxonomy" id="2692189"/>
    <lineage>
        <taxon>Bacteria</taxon>
        <taxon>Pseudomonadati</taxon>
        <taxon>Pseudomonadota</taxon>
        <taxon>Alphaproteobacteria</taxon>
        <taxon>Rhodobacterales</taxon>
        <taxon>Paracoccaceae</taxon>
        <taxon>Pseudooceanicola</taxon>
    </lineage>
</organism>
<proteinExistence type="inferred from homology"/>
<reference evidence="5 6" key="1">
    <citation type="submission" date="2019-12" db="EMBL/GenBank/DDBJ databases">
        <authorList>
            <person name="Li M."/>
        </authorList>
    </citation>
    <scope>NUCLEOTIDE SEQUENCE [LARGE SCALE GENOMIC DNA]</scope>
    <source>
        <strain evidence="5 6">GBMRC 2024</strain>
    </source>
</reference>
<comment type="similarity">
    <text evidence="2">Belongs to the NADH:flavin oxidoreductase/NADH oxidase family.</text>
</comment>
<dbReference type="InterPro" id="IPR001155">
    <property type="entry name" value="OxRdtase_FMN_N"/>
</dbReference>
<dbReference type="GO" id="GO:0005829">
    <property type="term" value="C:cytosol"/>
    <property type="evidence" value="ECO:0007669"/>
    <property type="project" value="UniProtKB-ARBA"/>
</dbReference>
<evidence type="ECO:0000256" key="2">
    <source>
        <dbReference type="ARBA" id="ARBA00005979"/>
    </source>
</evidence>
<keyword evidence="6" id="KW-1185">Reference proteome</keyword>
<dbReference type="RefSeq" id="WP_160896065.1">
    <property type="nucleotide sequence ID" value="NZ_WUMU01000022.1"/>
</dbReference>
<dbReference type="GO" id="GO:0016628">
    <property type="term" value="F:oxidoreductase activity, acting on the CH-CH group of donors, NAD or NADP as acceptor"/>
    <property type="evidence" value="ECO:0007669"/>
    <property type="project" value="UniProtKB-ARBA"/>
</dbReference>
<dbReference type="AlphaFoldDB" id="A0A6L7G972"/>
<sequence>MSTYFDTLKIGDLELPNRIVMPALTRARASREGVPQPIMREYYRARASAGLIISEGTYVNAETCAFEYAPGIYTDAQVEAWKPITEAVHDEGGRIFCQLWHCGRAGAAALLGGQAPLSPSGVNDDPGMVDVYAGLANGSYAKIMATPSRAMTLDDIHRTIADFGRAAARAKAAGFDGVEIHAANGYLPHQFLSGVLNTREDAYGGSLENRARFLTESFAAIAESFAPGRIGIRVSPYAAYNNTREADPHATYSDLAQRMQGLGAGYMHFADMNGWFGNPARDRILAALRPHFAGPIIGNGGLTPEQGSDLLATGQVQAVAFGRGFLANPDLVTRIAKRAPLADPRPEGWYAAGALGYTDYPALAETQPA</sequence>
<dbReference type="InterPro" id="IPR045247">
    <property type="entry name" value="Oye-like"/>
</dbReference>
<keyword evidence="3" id="KW-0560">Oxidoreductase</keyword>
<dbReference type="SUPFAM" id="SSF51395">
    <property type="entry name" value="FMN-linked oxidoreductases"/>
    <property type="match status" value="1"/>
</dbReference>
<protein>
    <submittedName>
        <fullName evidence="5">Alkene reductase</fullName>
    </submittedName>
</protein>
<evidence type="ECO:0000256" key="3">
    <source>
        <dbReference type="ARBA" id="ARBA00023002"/>
    </source>
</evidence>
<gene>
    <name evidence="5" type="ORF">GR170_19095</name>
</gene>
<dbReference type="InterPro" id="IPR013785">
    <property type="entry name" value="Aldolase_TIM"/>
</dbReference>
<dbReference type="GO" id="GO:0010181">
    <property type="term" value="F:FMN binding"/>
    <property type="evidence" value="ECO:0007669"/>
    <property type="project" value="InterPro"/>
</dbReference>
<evidence type="ECO:0000259" key="4">
    <source>
        <dbReference type="Pfam" id="PF00724"/>
    </source>
</evidence>
<evidence type="ECO:0000313" key="6">
    <source>
        <dbReference type="Proteomes" id="UP000477911"/>
    </source>
</evidence>
<dbReference type="Pfam" id="PF00724">
    <property type="entry name" value="Oxidored_FMN"/>
    <property type="match status" value="1"/>
</dbReference>
<dbReference type="CDD" id="cd02933">
    <property type="entry name" value="OYE_like_FMN"/>
    <property type="match status" value="1"/>
</dbReference>
<dbReference type="FunFam" id="3.20.20.70:FF:000059">
    <property type="entry name" value="N-ethylmaleimide reductase, FMN-linked"/>
    <property type="match status" value="1"/>
</dbReference>
<comment type="caution">
    <text evidence="5">The sequence shown here is derived from an EMBL/GenBank/DDBJ whole genome shotgun (WGS) entry which is preliminary data.</text>
</comment>
<name>A0A6L7G972_9RHOB</name>
<dbReference type="PANTHER" id="PTHR22893:SF91">
    <property type="entry name" value="NADPH DEHYDROGENASE 2-RELATED"/>
    <property type="match status" value="1"/>
</dbReference>
<dbReference type="Gene3D" id="3.20.20.70">
    <property type="entry name" value="Aldolase class I"/>
    <property type="match status" value="1"/>
</dbReference>
<evidence type="ECO:0000256" key="1">
    <source>
        <dbReference type="ARBA" id="ARBA00001917"/>
    </source>
</evidence>
<dbReference type="PANTHER" id="PTHR22893">
    <property type="entry name" value="NADH OXIDOREDUCTASE-RELATED"/>
    <property type="match status" value="1"/>
</dbReference>
<comment type="cofactor">
    <cofactor evidence="1">
        <name>FMN</name>
        <dbReference type="ChEBI" id="CHEBI:58210"/>
    </cofactor>
</comment>
<dbReference type="EMBL" id="WUMU01000022">
    <property type="protein sequence ID" value="MXN19946.1"/>
    <property type="molecule type" value="Genomic_DNA"/>
</dbReference>
<feature type="domain" description="NADH:flavin oxidoreductase/NADH oxidase N-terminal" evidence="4">
    <location>
        <begin position="5"/>
        <end position="340"/>
    </location>
</feature>
<dbReference type="Proteomes" id="UP000477911">
    <property type="component" value="Unassembled WGS sequence"/>
</dbReference>